<dbReference type="EMBL" id="CP062804">
    <property type="protein sequence ID" value="QOT80730.1"/>
    <property type="molecule type" value="Genomic_DNA"/>
</dbReference>
<name>A0A7M2H708_9BURK</name>
<accession>A0A7M2H708</accession>
<evidence type="ECO:0000313" key="1">
    <source>
        <dbReference type="EMBL" id="QOT80730.1"/>
    </source>
</evidence>
<organism evidence="1 2">
    <name type="scientific">Cupriavidus basilensis</name>
    <dbReference type="NCBI Taxonomy" id="68895"/>
    <lineage>
        <taxon>Bacteria</taxon>
        <taxon>Pseudomonadati</taxon>
        <taxon>Pseudomonadota</taxon>
        <taxon>Betaproteobacteria</taxon>
        <taxon>Burkholderiales</taxon>
        <taxon>Burkholderiaceae</taxon>
        <taxon>Cupriavidus</taxon>
    </lineage>
</organism>
<dbReference type="GeneID" id="98404250"/>
<dbReference type="AlphaFoldDB" id="A0A7M2H708"/>
<dbReference type="Proteomes" id="UP000397656">
    <property type="component" value="Chromosome 2"/>
</dbReference>
<gene>
    <name evidence="1" type="ORF">F7R26_025250</name>
</gene>
<dbReference type="RefSeq" id="WP_170301944.1">
    <property type="nucleotide sequence ID" value="NZ_CP062804.1"/>
</dbReference>
<evidence type="ECO:0000313" key="2">
    <source>
        <dbReference type="Proteomes" id="UP000397656"/>
    </source>
</evidence>
<protein>
    <submittedName>
        <fullName evidence="1">Uncharacterized protein</fullName>
    </submittedName>
</protein>
<proteinExistence type="predicted"/>
<sequence length="47" mass="5018">MNTQMNTHLFRAIAAGRISIARRKRRLATIPAGAAQAPGAHRHGAQA</sequence>
<reference evidence="1 2" key="1">
    <citation type="submission" date="2020-10" db="EMBL/GenBank/DDBJ databases">
        <title>Complete genome sequence of Cupriavidus basilensis CCUG 49340T.</title>
        <authorList>
            <person name="Salva-Serra F."/>
            <person name="Donoso R.A."/>
            <person name="Cho K.H."/>
            <person name="Yoo J.A."/>
            <person name="Lee K."/>
            <person name="Yoon S.-H."/>
            <person name="Perez-Pantoja D."/>
            <person name="Moore E.R.B."/>
        </authorList>
    </citation>
    <scope>NUCLEOTIDE SEQUENCE [LARGE SCALE GENOMIC DNA]</scope>
    <source>
        <strain evidence="2">CCUG 49340</strain>
    </source>
</reference>